<name>A0AAV1ZHT2_9ARAC</name>
<accession>A0AAV1ZHT2</accession>
<dbReference type="AlphaFoldDB" id="A0AAV1ZHT2"/>
<sequence>GTEWSFALTARAIASKLSLSTAVRVLTCLVSITMDFERSFSLYVLLWNDEDYI</sequence>
<evidence type="ECO:0000313" key="1">
    <source>
        <dbReference type="EMBL" id="CAL1269874.1"/>
    </source>
</evidence>
<dbReference type="Proteomes" id="UP001497382">
    <property type="component" value="Unassembled WGS sequence"/>
</dbReference>
<gene>
    <name evidence="1" type="ORF">LARSCL_LOCUS4986</name>
</gene>
<dbReference type="EMBL" id="CAXIEN010000044">
    <property type="protein sequence ID" value="CAL1269874.1"/>
    <property type="molecule type" value="Genomic_DNA"/>
</dbReference>
<keyword evidence="2" id="KW-1185">Reference proteome</keyword>
<evidence type="ECO:0000313" key="2">
    <source>
        <dbReference type="Proteomes" id="UP001497382"/>
    </source>
</evidence>
<protein>
    <submittedName>
        <fullName evidence="1">Uncharacterized protein</fullName>
    </submittedName>
</protein>
<comment type="caution">
    <text evidence="1">The sequence shown here is derived from an EMBL/GenBank/DDBJ whole genome shotgun (WGS) entry which is preliminary data.</text>
</comment>
<organism evidence="1 2">
    <name type="scientific">Larinioides sclopetarius</name>
    <dbReference type="NCBI Taxonomy" id="280406"/>
    <lineage>
        <taxon>Eukaryota</taxon>
        <taxon>Metazoa</taxon>
        <taxon>Ecdysozoa</taxon>
        <taxon>Arthropoda</taxon>
        <taxon>Chelicerata</taxon>
        <taxon>Arachnida</taxon>
        <taxon>Araneae</taxon>
        <taxon>Araneomorphae</taxon>
        <taxon>Entelegynae</taxon>
        <taxon>Araneoidea</taxon>
        <taxon>Araneidae</taxon>
        <taxon>Larinioides</taxon>
    </lineage>
</organism>
<feature type="non-terminal residue" evidence="1">
    <location>
        <position position="1"/>
    </location>
</feature>
<reference evidence="1 2" key="1">
    <citation type="submission" date="2024-04" db="EMBL/GenBank/DDBJ databases">
        <authorList>
            <person name="Rising A."/>
            <person name="Reimegard J."/>
            <person name="Sonavane S."/>
            <person name="Akerstrom W."/>
            <person name="Nylinder S."/>
            <person name="Hedman E."/>
            <person name="Kallberg Y."/>
        </authorList>
    </citation>
    <scope>NUCLEOTIDE SEQUENCE [LARGE SCALE GENOMIC DNA]</scope>
</reference>
<proteinExistence type="predicted"/>